<protein>
    <recommendedName>
        <fullName evidence="3">DUF1279 domain-containing protein</fullName>
    </recommendedName>
</protein>
<dbReference type="Pfam" id="PF06916">
    <property type="entry name" value="FAM210A-B_dom"/>
    <property type="match status" value="1"/>
</dbReference>
<dbReference type="InterPro" id="IPR045866">
    <property type="entry name" value="FAM210A/B-like"/>
</dbReference>
<feature type="region of interest" description="Disordered" evidence="1">
    <location>
        <begin position="90"/>
        <end position="132"/>
    </location>
</feature>
<dbReference type="GO" id="GO:0005739">
    <property type="term" value="C:mitochondrion"/>
    <property type="evidence" value="ECO:0007669"/>
    <property type="project" value="TreeGrafter"/>
</dbReference>
<dbReference type="EMBL" id="MCFC01000044">
    <property type="protein sequence ID" value="ORY26789.1"/>
    <property type="molecule type" value="Genomic_DNA"/>
</dbReference>
<dbReference type="OrthoDB" id="426386at2759"/>
<evidence type="ECO:0000259" key="3">
    <source>
        <dbReference type="Pfam" id="PF06916"/>
    </source>
</evidence>
<feature type="transmembrane region" description="Helical" evidence="2">
    <location>
        <begin position="145"/>
        <end position="168"/>
    </location>
</feature>
<keyword evidence="2" id="KW-1133">Transmembrane helix</keyword>
<name>A0A1Y2AW45_9TREE</name>
<accession>A0A1Y2AW45</accession>
<organism evidence="4 5">
    <name type="scientific">Naematelia encephala</name>
    <dbReference type="NCBI Taxonomy" id="71784"/>
    <lineage>
        <taxon>Eukaryota</taxon>
        <taxon>Fungi</taxon>
        <taxon>Dikarya</taxon>
        <taxon>Basidiomycota</taxon>
        <taxon>Agaricomycotina</taxon>
        <taxon>Tremellomycetes</taxon>
        <taxon>Tremellales</taxon>
        <taxon>Naemateliaceae</taxon>
        <taxon>Naematelia</taxon>
    </lineage>
</organism>
<keyword evidence="2" id="KW-0472">Membrane</keyword>
<dbReference type="AlphaFoldDB" id="A0A1Y2AW45"/>
<evidence type="ECO:0000313" key="5">
    <source>
        <dbReference type="Proteomes" id="UP000193986"/>
    </source>
</evidence>
<reference evidence="4 5" key="1">
    <citation type="submission" date="2016-07" db="EMBL/GenBank/DDBJ databases">
        <title>Pervasive Adenine N6-methylation of Active Genes in Fungi.</title>
        <authorList>
            <consortium name="DOE Joint Genome Institute"/>
            <person name="Mondo S.J."/>
            <person name="Dannebaum R.O."/>
            <person name="Kuo R.C."/>
            <person name="Labutti K."/>
            <person name="Haridas S."/>
            <person name="Kuo A."/>
            <person name="Salamov A."/>
            <person name="Ahrendt S.R."/>
            <person name="Lipzen A."/>
            <person name="Sullivan W."/>
            <person name="Andreopoulos W.B."/>
            <person name="Clum A."/>
            <person name="Lindquist E."/>
            <person name="Daum C."/>
            <person name="Ramamoorthy G.K."/>
            <person name="Gryganskyi A."/>
            <person name="Culley D."/>
            <person name="Magnuson J.K."/>
            <person name="James T.Y."/>
            <person name="O'Malley M.A."/>
            <person name="Stajich J.E."/>
            <person name="Spatafora J.W."/>
            <person name="Visel A."/>
            <person name="Grigoriev I.V."/>
        </authorList>
    </citation>
    <scope>NUCLEOTIDE SEQUENCE [LARGE SCALE GENOMIC DNA]</scope>
    <source>
        <strain evidence="4 5">68-887.2</strain>
    </source>
</reference>
<dbReference type="PANTHER" id="PTHR21377">
    <property type="entry name" value="PROTEIN FAM210B, MITOCHONDRIAL"/>
    <property type="match status" value="1"/>
</dbReference>
<sequence>MAVPIKRVLLAVSRPNALAGPSKAIMRPFSSLTPQPKRQFTNLLAIAPPRVSAFPTGLLRTSARQSAFSTTRRASIATLPTRNFSFTPTQRAQAATALDSSPSSYPSSSSSSSKSSSSSSSPPPPEDEPTPTSAYARFKLLTKRYGWWALGMYLVLSVADFSLTFFVVHSVGLERIEPIVHSTVHQWRVWRHGETETLALETKDKADKAAKDVKEKAEGPKKQGWGSRALWAEVALAYTIHKIGLLPLRAGLTVAWTPKLVNWLASRGWVGKVSLHLPIAERSQSQVGE</sequence>
<gene>
    <name evidence="4" type="ORF">BCR39DRAFT_540241</name>
</gene>
<dbReference type="Proteomes" id="UP000193986">
    <property type="component" value="Unassembled WGS sequence"/>
</dbReference>
<dbReference type="InterPro" id="IPR009688">
    <property type="entry name" value="FAM210A/B-like_dom"/>
</dbReference>
<comment type="caution">
    <text evidence="4">The sequence shown here is derived from an EMBL/GenBank/DDBJ whole genome shotgun (WGS) entry which is preliminary data.</text>
</comment>
<evidence type="ECO:0000256" key="2">
    <source>
        <dbReference type="SAM" id="Phobius"/>
    </source>
</evidence>
<feature type="compositionally biased region" description="Low complexity" evidence="1">
    <location>
        <begin position="100"/>
        <end position="120"/>
    </location>
</feature>
<proteinExistence type="predicted"/>
<dbReference type="PANTHER" id="PTHR21377:SF0">
    <property type="entry name" value="PROTEIN FAM210B, MITOCHONDRIAL"/>
    <property type="match status" value="1"/>
</dbReference>
<keyword evidence="5" id="KW-1185">Reference proteome</keyword>
<evidence type="ECO:0000256" key="1">
    <source>
        <dbReference type="SAM" id="MobiDB-lite"/>
    </source>
</evidence>
<dbReference type="InParanoid" id="A0A1Y2AW45"/>
<feature type="domain" description="DUF1279" evidence="3">
    <location>
        <begin position="137"/>
        <end position="258"/>
    </location>
</feature>
<evidence type="ECO:0000313" key="4">
    <source>
        <dbReference type="EMBL" id="ORY26789.1"/>
    </source>
</evidence>
<keyword evidence="2" id="KW-0812">Transmembrane</keyword>